<protein>
    <submittedName>
        <fullName evidence="1">Uncharacterized protein</fullName>
    </submittedName>
</protein>
<dbReference type="Proteomes" id="UP001064489">
    <property type="component" value="Chromosome 1"/>
</dbReference>
<evidence type="ECO:0000313" key="2">
    <source>
        <dbReference type="Proteomes" id="UP001064489"/>
    </source>
</evidence>
<gene>
    <name evidence="1" type="ORF">LWI28_025144</name>
</gene>
<evidence type="ECO:0000313" key="1">
    <source>
        <dbReference type="EMBL" id="KAI9196582.1"/>
    </source>
</evidence>
<keyword evidence="2" id="KW-1185">Reference proteome</keyword>
<dbReference type="EMBL" id="JAJSOW010000003">
    <property type="protein sequence ID" value="KAI9196582.1"/>
    <property type="molecule type" value="Genomic_DNA"/>
</dbReference>
<reference evidence="1" key="2">
    <citation type="submission" date="2023-02" db="EMBL/GenBank/DDBJ databases">
        <authorList>
            <person name="Swenson N.G."/>
            <person name="Wegrzyn J.L."/>
            <person name="Mcevoy S.L."/>
        </authorList>
    </citation>
    <scope>NUCLEOTIDE SEQUENCE</scope>
    <source>
        <strain evidence="1">91603</strain>
        <tissue evidence="1">Leaf</tissue>
    </source>
</reference>
<name>A0AAD5JMY3_ACENE</name>
<dbReference type="Pfam" id="PF14223">
    <property type="entry name" value="Retrotran_gag_2"/>
    <property type="match status" value="1"/>
</dbReference>
<comment type="caution">
    <text evidence="1">The sequence shown here is derived from an EMBL/GenBank/DDBJ whole genome shotgun (WGS) entry which is preliminary data.</text>
</comment>
<dbReference type="AlphaFoldDB" id="A0AAD5JMY3"/>
<accession>A0AAD5JMY3</accession>
<sequence length="246" mass="27248">MKNILIQQDLYFMVDVVEKKPKDMSTEMWMVLDEKAMSSIKLHLYDEVICNVMKEKSAKGTWEKLERRDCRRLKAEIKEGKKAEISSTANVVSEDNASISKEAKDDGKRGVVTEIPITTKISDNGIDEVQQEVILEEPRFIAQERLRRVSKPLHRSLGAALDRPTSSTIDTWVQSVVVMSHPCPLALSLSTVVHSQDLPSYVAPSLPLSPARHQLPVPATTTVVPPPLSSQSVVVENLGPADVPSS</sequence>
<proteinExistence type="predicted"/>
<organism evidence="1 2">
    <name type="scientific">Acer negundo</name>
    <name type="common">Box elder</name>
    <dbReference type="NCBI Taxonomy" id="4023"/>
    <lineage>
        <taxon>Eukaryota</taxon>
        <taxon>Viridiplantae</taxon>
        <taxon>Streptophyta</taxon>
        <taxon>Embryophyta</taxon>
        <taxon>Tracheophyta</taxon>
        <taxon>Spermatophyta</taxon>
        <taxon>Magnoliopsida</taxon>
        <taxon>eudicotyledons</taxon>
        <taxon>Gunneridae</taxon>
        <taxon>Pentapetalae</taxon>
        <taxon>rosids</taxon>
        <taxon>malvids</taxon>
        <taxon>Sapindales</taxon>
        <taxon>Sapindaceae</taxon>
        <taxon>Hippocastanoideae</taxon>
        <taxon>Acereae</taxon>
        <taxon>Acer</taxon>
    </lineage>
</organism>
<reference evidence="1" key="1">
    <citation type="journal article" date="2022" name="Plant J.">
        <title>Strategies of tolerance reflected in two North American maple genomes.</title>
        <authorList>
            <person name="McEvoy S.L."/>
            <person name="Sezen U.U."/>
            <person name="Trouern-Trend A."/>
            <person name="McMahon S.M."/>
            <person name="Schaberg P.G."/>
            <person name="Yang J."/>
            <person name="Wegrzyn J.L."/>
            <person name="Swenson N.G."/>
        </authorList>
    </citation>
    <scope>NUCLEOTIDE SEQUENCE</scope>
    <source>
        <strain evidence="1">91603</strain>
    </source>
</reference>